<evidence type="ECO:0000256" key="1">
    <source>
        <dbReference type="SAM" id="Phobius"/>
    </source>
</evidence>
<evidence type="ECO:0000313" key="2">
    <source>
        <dbReference type="EMBL" id="PIR47401.1"/>
    </source>
</evidence>
<feature type="transmembrane region" description="Helical" evidence="1">
    <location>
        <begin position="80"/>
        <end position="103"/>
    </location>
</feature>
<keyword evidence="1" id="KW-1133">Transmembrane helix</keyword>
<name>A0A2H0RLG7_9BACT</name>
<comment type="caution">
    <text evidence="2">The sequence shown here is derived from an EMBL/GenBank/DDBJ whole genome shotgun (WGS) entry which is preliminary data.</text>
</comment>
<dbReference type="AlphaFoldDB" id="A0A2H0RLG7"/>
<proteinExistence type="predicted"/>
<dbReference type="EMBL" id="PCYM01000006">
    <property type="protein sequence ID" value="PIR47401.1"/>
    <property type="molecule type" value="Genomic_DNA"/>
</dbReference>
<protein>
    <submittedName>
        <fullName evidence="2">Uncharacterized protein</fullName>
    </submittedName>
</protein>
<dbReference type="Proteomes" id="UP000230084">
    <property type="component" value="Unassembled WGS sequence"/>
</dbReference>
<gene>
    <name evidence="2" type="ORF">COV06_02990</name>
</gene>
<feature type="transmembrane region" description="Helical" evidence="1">
    <location>
        <begin position="109"/>
        <end position="130"/>
    </location>
</feature>
<keyword evidence="1" id="KW-0812">Transmembrane</keyword>
<evidence type="ECO:0000313" key="3">
    <source>
        <dbReference type="Proteomes" id="UP000230084"/>
    </source>
</evidence>
<accession>A0A2H0RLG7</accession>
<reference evidence="2 3" key="1">
    <citation type="submission" date="2017-09" db="EMBL/GenBank/DDBJ databases">
        <title>Depth-based differentiation of microbial function through sediment-hosted aquifers and enrichment of novel symbionts in the deep terrestrial subsurface.</title>
        <authorList>
            <person name="Probst A.J."/>
            <person name="Ladd B."/>
            <person name="Jarett J.K."/>
            <person name="Geller-Mcgrath D.E."/>
            <person name="Sieber C.M."/>
            <person name="Emerson J.B."/>
            <person name="Anantharaman K."/>
            <person name="Thomas B.C."/>
            <person name="Malmstrom R."/>
            <person name="Stieglmeier M."/>
            <person name="Klingl A."/>
            <person name="Woyke T."/>
            <person name="Ryan C.M."/>
            <person name="Banfield J.F."/>
        </authorList>
    </citation>
    <scope>NUCLEOTIDE SEQUENCE [LARGE SCALE GENOMIC DNA]</scope>
    <source>
        <strain evidence="2">CG10_big_fil_rev_8_21_14_0_10_50_16</strain>
    </source>
</reference>
<sequence>MNKRFLSPIIYGAFLILVLVAVMAVVIVSDATIGLLPFGMNGLLEILFTLLTLGTYLFWIGSKITNRGASSVKNGFLTHIYQSLLGYVLAIHNGSNLLVHGYYGGLGEAYQAIMLGVSLWAIVINAVYVYTHHKK</sequence>
<keyword evidence="1" id="KW-0472">Membrane</keyword>
<feature type="transmembrane region" description="Helical" evidence="1">
    <location>
        <begin position="35"/>
        <end position="59"/>
    </location>
</feature>
<feature type="transmembrane region" description="Helical" evidence="1">
    <location>
        <begin position="9"/>
        <end position="29"/>
    </location>
</feature>
<organism evidence="2 3">
    <name type="scientific">Candidatus Uhrbacteria bacterium CG10_big_fil_rev_8_21_14_0_10_50_16</name>
    <dbReference type="NCBI Taxonomy" id="1975039"/>
    <lineage>
        <taxon>Bacteria</taxon>
        <taxon>Candidatus Uhriibacteriota</taxon>
    </lineage>
</organism>